<organism evidence="1 2">
    <name type="scientific">Nostoc spongiaeforme FACHB-130</name>
    <dbReference type="NCBI Taxonomy" id="1357510"/>
    <lineage>
        <taxon>Bacteria</taxon>
        <taxon>Bacillati</taxon>
        <taxon>Cyanobacteriota</taxon>
        <taxon>Cyanophyceae</taxon>
        <taxon>Nostocales</taxon>
        <taxon>Nostocaceae</taxon>
        <taxon>Nostoc</taxon>
    </lineage>
</organism>
<sequence>MKSVFVADLNVSYSMKLADRQIFPRQKDGYSDIAAINNAIALVIVN</sequence>
<name>A0ABR8FRK9_9NOSO</name>
<accession>A0ABR8FRK9</accession>
<protein>
    <recommendedName>
        <fullName evidence="3">Transposase</fullName>
    </recommendedName>
</protein>
<evidence type="ECO:0000313" key="2">
    <source>
        <dbReference type="Proteomes" id="UP000603457"/>
    </source>
</evidence>
<evidence type="ECO:0008006" key="3">
    <source>
        <dbReference type="Google" id="ProtNLM"/>
    </source>
</evidence>
<proteinExistence type="predicted"/>
<dbReference type="RefSeq" id="WP_190965943.1">
    <property type="nucleotide sequence ID" value="NZ_JACJTB010000001.1"/>
</dbReference>
<dbReference type="EMBL" id="JACJTB010000001">
    <property type="protein sequence ID" value="MBD2592975.1"/>
    <property type="molecule type" value="Genomic_DNA"/>
</dbReference>
<comment type="caution">
    <text evidence="1">The sequence shown here is derived from an EMBL/GenBank/DDBJ whole genome shotgun (WGS) entry which is preliminary data.</text>
</comment>
<reference evidence="1 2" key="1">
    <citation type="journal article" date="2020" name="ISME J.">
        <title>Comparative genomics reveals insights into cyanobacterial evolution and habitat adaptation.</title>
        <authorList>
            <person name="Chen M.Y."/>
            <person name="Teng W.K."/>
            <person name="Zhao L."/>
            <person name="Hu C.X."/>
            <person name="Zhou Y.K."/>
            <person name="Han B.P."/>
            <person name="Song L.R."/>
            <person name="Shu W.S."/>
        </authorList>
    </citation>
    <scope>NUCLEOTIDE SEQUENCE [LARGE SCALE GENOMIC DNA]</scope>
    <source>
        <strain evidence="1 2">FACHB-130</strain>
    </source>
</reference>
<keyword evidence="2" id="KW-1185">Reference proteome</keyword>
<evidence type="ECO:0000313" key="1">
    <source>
        <dbReference type="EMBL" id="MBD2592975.1"/>
    </source>
</evidence>
<dbReference type="Proteomes" id="UP000603457">
    <property type="component" value="Unassembled WGS sequence"/>
</dbReference>
<gene>
    <name evidence="1" type="ORF">H6G74_01360</name>
</gene>